<dbReference type="InterPro" id="IPR006748">
    <property type="entry name" value="NH2Glyco/OHUrea_AB-resist_kin"/>
</dbReference>
<reference evidence="1 2" key="1">
    <citation type="submission" date="2017-11" db="EMBL/GenBank/DDBJ databases">
        <title>Genomic Encyclopedia of Archaeal and Bacterial Type Strains, Phase II (KMG-II): From Individual Species to Whole Genera.</title>
        <authorList>
            <person name="Goeker M."/>
        </authorList>
    </citation>
    <scope>NUCLEOTIDE SEQUENCE [LARGE SCALE GENOMIC DNA]</scope>
    <source>
        <strain evidence="1 2">DSM 29128</strain>
    </source>
</reference>
<dbReference type="SUPFAM" id="SSF56112">
    <property type="entry name" value="Protein kinase-like (PK-like)"/>
    <property type="match status" value="1"/>
</dbReference>
<dbReference type="Proteomes" id="UP000228531">
    <property type="component" value="Unassembled WGS sequence"/>
</dbReference>
<name>A0A2M8WMY9_9RHOB</name>
<organism evidence="1 2">
    <name type="scientific">Yoonia maricola</name>
    <dbReference type="NCBI Taxonomy" id="420999"/>
    <lineage>
        <taxon>Bacteria</taxon>
        <taxon>Pseudomonadati</taxon>
        <taxon>Pseudomonadota</taxon>
        <taxon>Alphaproteobacteria</taxon>
        <taxon>Rhodobacterales</taxon>
        <taxon>Paracoccaceae</taxon>
        <taxon>Yoonia</taxon>
    </lineage>
</organism>
<sequence length="291" mass="32249">MSALGNDGLVKYEGRMNLDPYLTLFSVENPISLAETPRAKLWRVERHDGPAVLKVFSARGLKVGDTIGTRLLRLWDGDGAVRLIDESEDAILIEWLDGKSLAATVRKGQDAIAAQVIAEISLKLHRPPADGYIALEDHFGGALLSTKIESFPKQQQPAFARAQALLKWLLVTTESPKLMHGDLNFDNIIQSDRGWLAIDPKGIIADPCYEFAVVFRNPTNEPDRVATPERMLELARLFALHTNLSEERILQFGFAHVAMSLAYHFRRASTLSKTDLAIFTSFDGLSLSPPS</sequence>
<dbReference type="GO" id="GO:0019748">
    <property type="term" value="P:secondary metabolic process"/>
    <property type="evidence" value="ECO:0007669"/>
    <property type="project" value="InterPro"/>
</dbReference>
<dbReference type="GO" id="GO:0016773">
    <property type="term" value="F:phosphotransferase activity, alcohol group as acceptor"/>
    <property type="evidence" value="ECO:0007669"/>
    <property type="project" value="InterPro"/>
</dbReference>
<proteinExistence type="predicted"/>
<protein>
    <submittedName>
        <fullName evidence="1">Streptomycin 6-kinase</fullName>
    </submittedName>
</protein>
<dbReference type="Pfam" id="PF04655">
    <property type="entry name" value="APH_6_hur"/>
    <property type="match status" value="1"/>
</dbReference>
<dbReference type="EMBL" id="PGTY01000001">
    <property type="protein sequence ID" value="PJI92226.1"/>
    <property type="molecule type" value="Genomic_DNA"/>
</dbReference>
<keyword evidence="2" id="KW-1185">Reference proteome</keyword>
<gene>
    <name evidence="1" type="ORF">BC777_1071</name>
</gene>
<accession>A0A2M8WMY9</accession>
<keyword evidence="1" id="KW-0808">Transferase</keyword>
<evidence type="ECO:0000313" key="1">
    <source>
        <dbReference type="EMBL" id="PJI92226.1"/>
    </source>
</evidence>
<dbReference type="GO" id="GO:0016301">
    <property type="term" value="F:kinase activity"/>
    <property type="evidence" value="ECO:0007669"/>
    <property type="project" value="UniProtKB-KW"/>
</dbReference>
<dbReference type="InterPro" id="IPR011009">
    <property type="entry name" value="Kinase-like_dom_sf"/>
</dbReference>
<dbReference type="AlphaFoldDB" id="A0A2M8WMY9"/>
<comment type="caution">
    <text evidence="1">The sequence shown here is derived from an EMBL/GenBank/DDBJ whole genome shotgun (WGS) entry which is preliminary data.</text>
</comment>
<keyword evidence="1" id="KW-0418">Kinase</keyword>
<evidence type="ECO:0000313" key="2">
    <source>
        <dbReference type="Proteomes" id="UP000228531"/>
    </source>
</evidence>
<dbReference type="OrthoDB" id="3638028at2"/>